<dbReference type="Proteomes" id="UP000191024">
    <property type="component" value="Chromosome A"/>
</dbReference>
<reference evidence="3 4" key="1">
    <citation type="submission" date="2016-03" db="EMBL/GenBank/DDBJ databases">
        <authorList>
            <person name="Devillers H."/>
        </authorList>
    </citation>
    <scope>NUCLEOTIDE SEQUENCE [LARGE SCALE GENOMIC DNA]</scope>
    <source>
        <strain evidence="3">CBS 11717</strain>
    </source>
</reference>
<keyword evidence="1" id="KW-0732">Signal</keyword>
<dbReference type="InterPro" id="IPR046925">
    <property type="entry name" value="WD-like_fungi"/>
</dbReference>
<proteinExistence type="predicted"/>
<evidence type="ECO:0000256" key="1">
    <source>
        <dbReference type="SAM" id="SignalP"/>
    </source>
</evidence>
<evidence type="ECO:0000259" key="2">
    <source>
        <dbReference type="Pfam" id="PF20493"/>
    </source>
</evidence>
<evidence type="ECO:0000313" key="4">
    <source>
        <dbReference type="Proteomes" id="UP000191024"/>
    </source>
</evidence>
<evidence type="ECO:0000313" key="3">
    <source>
        <dbReference type="EMBL" id="SCU79289.1"/>
    </source>
</evidence>
<feature type="signal peptide" evidence="1">
    <location>
        <begin position="1"/>
        <end position="20"/>
    </location>
</feature>
<accession>A0A1G4IRB3</accession>
<sequence>MLFFELFLYATLTLITGVKASLSYSDSLRAIANNQVSPNDMSNGTVYITLGDFFSNYGVQGLEDLNVFTVTSFHYLQSVASLCEIAAKRHDWADALMLYLKFAYSGQPNSSELESCSALVKDILAMTNQQADEAGEGVASGVSLADIGARV</sequence>
<feature type="domain" description="WD-like" evidence="2">
    <location>
        <begin position="66"/>
        <end position="140"/>
    </location>
</feature>
<dbReference type="EMBL" id="LT598462">
    <property type="protein sequence ID" value="SCU79289.1"/>
    <property type="molecule type" value="Genomic_DNA"/>
</dbReference>
<dbReference type="AlphaFoldDB" id="A0A1G4IRB3"/>
<organism evidence="3 4">
    <name type="scientific">Lachancea mirantina</name>
    <dbReference type="NCBI Taxonomy" id="1230905"/>
    <lineage>
        <taxon>Eukaryota</taxon>
        <taxon>Fungi</taxon>
        <taxon>Dikarya</taxon>
        <taxon>Ascomycota</taxon>
        <taxon>Saccharomycotina</taxon>
        <taxon>Saccharomycetes</taxon>
        <taxon>Saccharomycetales</taxon>
        <taxon>Saccharomycetaceae</taxon>
        <taxon>Lachancea</taxon>
    </lineage>
</organism>
<protein>
    <submittedName>
        <fullName evidence="3">LAMI_0A08130g1_1</fullName>
    </submittedName>
</protein>
<feature type="chain" id="PRO_5009235699" evidence="1">
    <location>
        <begin position="21"/>
        <end position="151"/>
    </location>
</feature>
<dbReference type="OrthoDB" id="3705032at2759"/>
<gene>
    <name evidence="3" type="ORF">LAMI_0A08130G</name>
</gene>
<keyword evidence="4" id="KW-1185">Reference proteome</keyword>
<dbReference type="Pfam" id="PF20493">
    <property type="entry name" value="WD-like_fungi"/>
    <property type="match status" value="1"/>
</dbReference>
<name>A0A1G4IRB3_9SACH</name>